<keyword evidence="3" id="KW-0653">Protein transport</keyword>
<dbReference type="GO" id="GO:0030276">
    <property type="term" value="F:clathrin binding"/>
    <property type="evidence" value="ECO:0007669"/>
    <property type="project" value="TreeGrafter"/>
</dbReference>
<feature type="compositionally biased region" description="Basic and acidic residues" evidence="4">
    <location>
        <begin position="447"/>
        <end position="461"/>
    </location>
</feature>
<dbReference type="PROSITE" id="PS50909">
    <property type="entry name" value="GAT"/>
    <property type="match status" value="1"/>
</dbReference>
<dbReference type="PANTHER" id="PTHR13856">
    <property type="entry name" value="VHS DOMAIN CONTAINING PROTEIN FAMILY"/>
    <property type="match status" value="1"/>
</dbReference>
<gene>
    <name evidence="7" type="ORF">NMOB1V02_LOCUS238</name>
</gene>
<proteinExistence type="inferred from homology"/>
<feature type="domain" description="GAT" evidence="6">
    <location>
        <begin position="168"/>
        <end position="258"/>
    </location>
</feature>
<dbReference type="Pfam" id="PF03127">
    <property type="entry name" value="GAT"/>
    <property type="match status" value="1"/>
</dbReference>
<reference evidence="7" key="1">
    <citation type="submission" date="2020-11" db="EMBL/GenBank/DDBJ databases">
        <authorList>
            <person name="Tran Van P."/>
        </authorList>
    </citation>
    <scope>NUCLEOTIDE SEQUENCE</scope>
</reference>
<dbReference type="InterPro" id="IPR014645">
    <property type="entry name" value="TOM1"/>
</dbReference>
<dbReference type="InterPro" id="IPR008942">
    <property type="entry name" value="ENTH_VHS"/>
</dbReference>
<dbReference type="SUPFAM" id="SSF89009">
    <property type="entry name" value="GAT-like domain"/>
    <property type="match status" value="1"/>
</dbReference>
<dbReference type="CDD" id="cd03565">
    <property type="entry name" value="VHS_Tom1_like"/>
    <property type="match status" value="1"/>
</dbReference>
<dbReference type="GO" id="GO:0007165">
    <property type="term" value="P:signal transduction"/>
    <property type="evidence" value="ECO:0007669"/>
    <property type="project" value="TreeGrafter"/>
</dbReference>
<comment type="similarity">
    <text evidence="1">Belongs to the TOM1 family.</text>
</comment>
<dbReference type="GO" id="GO:0043130">
    <property type="term" value="F:ubiquitin binding"/>
    <property type="evidence" value="ECO:0007669"/>
    <property type="project" value="InterPro"/>
</dbReference>
<evidence type="ECO:0000313" key="7">
    <source>
        <dbReference type="EMBL" id="CAD7272296.1"/>
    </source>
</evidence>
<evidence type="ECO:0000256" key="2">
    <source>
        <dbReference type="ARBA" id="ARBA00022448"/>
    </source>
</evidence>
<evidence type="ECO:0000256" key="1">
    <source>
        <dbReference type="ARBA" id="ARBA00007708"/>
    </source>
</evidence>
<dbReference type="PANTHER" id="PTHR13856:SF137">
    <property type="entry name" value="GH05942P"/>
    <property type="match status" value="1"/>
</dbReference>
<feature type="region of interest" description="Disordered" evidence="4">
    <location>
        <begin position="427"/>
        <end position="461"/>
    </location>
</feature>
<dbReference type="CDD" id="cd14233">
    <property type="entry name" value="GAT_TOM1_like"/>
    <property type="match status" value="1"/>
</dbReference>
<dbReference type="EMBL" id="CAJPEX010000016">
    <property type="protein sequence ID" value="CAG0912448.1"/>
    <property type="molecule type" value="Genomic_DNA"/>
</dbReference>
<dbReference type="AlphaFoldDB" id="A0A7R9BCV9"/>
<feature type="region of interest" description="Disordered" evidence="4">
    <location>
        <begin position="327"/>
        <end position="352"/>
    </location>
</feature>
<evidence type="ECO:0000256" key="3">
    <source>
        <dbReference type="ARBA" id="ARBA00022927"/>
    </source>
</evidence>
<evidence type="ECO:0000256" key="4">
    <source>
        <dbReference type="SAM" id="MobiDB-lite"/>
    </source>
</evidence>
<dbReference type="EMBL" id="OA882053">
    <property type="protein sequence ID" value="CAD7272296.1"/>
    <property type="molecule type" value="Genomic_DNA"/>
</dbReference>
<organism evidence="7">
    <name type="scientific">Notodromas monacha</name>
    <dbReference type="NCBI Taxonomy" id="399045"/>
    <lineage>
        <taxon>Eukaryota</taxon>
        <taxon>Metazoa</taxon>
        <taxon>Ecdysozoa</taxon>
        <taxon>Arthropoda</taxon>
        <taxon>Crustacea</taxon>
        <taxon>Oligostraca</taxon>
        <taxon>Ostracoda</taxon>
        <taxon>Podocopa</taxon>
        <taxon>Podocopida</taxon>
        <taxon>Cypridocopina</taxon>
        <taxon>Cypridoidea</taxon>
        <taxon>Cyprididae</taxon>
        <taxon>Notodromas</taxon>
    </lineage>
</organism>
<dbReference type="Gene3D" id="1.20.58.160">
    <property type="match status" value="1"/>
</dbReference>
<dbReference type="OrthoDB" id="2018246at2759"/>
<keyword evidence="2" id="KW-0813">Transport</keyword>
<name>A0A7R9BCV9_9CRUS</name>
<dbReference type="SUPFAM" id="SSF48464">
    <property type="entry name" value="ENTH/VHS domain"/>
    <property type="match status" value="1"/>
</dbReference>
<dbReference type="GO" id="GO:0015031">
    <property type="term" value="P:protein transport"/>
    <property type="evidence" value="ECO:0007669"/>
    <property type="project" value="UniProtKB-KW"/>
</dbReference>
<dbReference type="Proteomes" id="UP000678499">
    <property type="component" value="Unassembled WGS sequence"/>
</dbReference>
<feature type="region of interest" description="Disordered" evidence="4">
    <location>
        <begin position="261"/>
        <end position="280"/>
    </location>
</feature>
<accession>A0A7R9BCV9</accession>
<dbReference type="GO" id="GO:0035091">
    <property type="term" value="F:phosphatidylinositol binding"/>
    <property type="evidence" value="ECO:0007669"/>
    <property type="project" value="InterPro"/>
</dbReference>
<evidence type="ECO:0000259" key="6">
    <source>
        <dbReference type="PROSITE" id="PS50909"/>
    </source>
</evidence>
<dbReference type="PIRSF" id="PIRSF036948">
    <property type="entry name" value="TOM1"/>
    <property type="match status" value="1"/>
</dbReference>
<dbReference type="InterPro" id="IPR002014">
    <property type="entry name" value="VHS_dom"/>
</dbReference>
<evidence type="ECO:0000259" key="5">
    <source>
        <dbReference type="PROSITE" id="PS50179"/>
    </source>
</evidence>
<dbReference type="SMART" id="SM00288">
    <property type="entry name" value="VHS"/>
    <property type="match status" value="1"/>
</dbReference>
<dbReference type="Gene3D" id="1.25.40.90">
    <property type="match status" value="1"/>
</dbReference>
<dbReference type="InterPro" id="IPR038425">
    <property type="entry name" value="GAT_sf"/>
</dbReference>
<protein>
    <recommendedName>
        <fullName evidence="9">Target of Myb protein 1</fullName>
    </recommendedName>
</protein>
<dbReference type="GO" id="GO:0016020">
    <property type="term" value="C:membrane"/>
    <property type="evidence" value="ECO:0007669"/>
    <property type="project" value="TreeGrafter"/>
</dbReference>
<dbReference type="GO" id="GO:0005768">
    <property type="term" value="C:endosome"/>
    <property type="evidence" value="ECO:0007669"/>
    <property type="project" value="TreeGrafter"/>
</dbReference>
<feature type="domain" description="VHS" evidence="5">
    <location>
        <begin position="30"/>
        <end position="163"/>
    </location>
</feature>
<dbReference type="Pfam" id="PF00790">
    <property type="entry name" value="VHS"/>
    <property type="match status" value="1"/>
</dbReference>
<dbReference type="PROSITE" id="PS50179">
    <property type="entry name" value="VHS"/>
    <property type="match status" value="1"/>
</dbReference>
<evidence type="ECO:0008006" key="9">
    <source>
        <dbReference type="Google" id="ProtNLM"/>
    </source>
</evidence>
<sequence length="461" mass="50904">MAMAAISSSIMEVIGGNPFGTIIGQKVEQATDPSLASENWGMFMEICDLVNSSEDGPRDAMRAIRKRLQSFVGRNYSSIIYALTLLETCVKNCGHRFHVVACSRDSVQDLVKIIGPKYDPPQVVQEKVLGLIQAWAEAFRTQPDLQGVVQMYNDLRAKGVQFPPTDLDSMAPIRTPPRLDIVECNVKVMREMLGDLVPGEEHPEDAELLQDLFVTVREMQQRVVALISNVSHDDLVADLLRINDDLNTVFLAYGKYKRARASKSNNDGNNHHQQQQKKQAIGGGESLIEFDEQKLASDVGALGVGGHDAPSETAGDSVEDSEFDMFAQSRSSSSKNRGASYEDNINIETAPRSLGETAQTRLLPRDDHLAWLVGSELWPCGMSLNWCWRCVTLMRYILCISDSVMNNDDDEQPGHEGMTSSEFDEFLAERASAGPGSTASATNRTRLAADKRHEEDGMFGL</sequence>
<keyword evidence="8" id="KW-1185">Reference proteome</keyword>
<evidence type="ECO:0000313" key="8">
    <source>
        <dbReference type="Proteomes" id="UP000678499"/>
    </source>
</evidence>
<dbReference type="InterPro" id="IPR004152">
    <property type="entry name" value="GAT_dom"/>
</dbReference>
<feature type="compositionally biased region" description="Low complexity" evidence="4">
    <location>
        <begin position="431"/>
        <end position="442"/>
    </location>
</feature>